<proteinExistence type="inferred from homology"/>
<evidence type="ECO:0000256" key="3">
    <source>
        <dbReference type="ARBA" id="ARBA00022723"/>
    </source>
</evidence>
<sequence>MGDLLIERVEIYEAKLLYRQPFTISLGTSTYSVDVIAKVYDDEGNVGLGETSPSRKILGESEHTIEAAIKDIAPILIGEDPERLELIEERMDKAILGNTAAKLALEMAVIDLIGKRRKIPLWRMLGGYREKIETDFTIGIKKPEEMAKDAVELVSRGFRVLKLKVGTSPEEDLARVKAVRDAVGNSIRIRIDANQGWSVKTAVKVLNEMQRYDVELAEQPVKWNDIEGRA</sequence>
<evidence type="ECO:0000256" key="1">
    <source>
        <dbReference type="ARBA" id="ARBA00001946"/>
    </source>
</evidence>
<dbReference type="InterPro" id="IPR036849">
    <property type="entry name" value="Enolase-like_C_sf"/>
</dbReference>
<evidence type="ECO:0000259" key="6">
    <source>
        <dbReference type="SMART" id="SM00922"/>
    </source>
</evidence>
<dbReference type="Gene3D" id="3.20.20.120">
    <property type="entry name" value="Enolase-like C-terminal domain"/>
    <property type="match status" value="1"/>
</dbReference>
<dbReference type="Pfam" id="PF13378">
    <property type="entry name" value="MR_MLE_C"/>
    <property type="match status" value="1"/>
</dbReference>
<feature type="domain" description="Mandelate racemase/muconate lactonizing enzyme C-terminal" evidence="6">
    <location>
        <begin position="143"/>
        <end position="229"/>
    </location>
</feature>
<evidence type="ECO:0000313" key="8">
    <source>
        <dbReference type="Proteomes" id="UP000277582"/>
    </source>
</evidence>
<dbReference type="Proteomes" id="UP000277582">
    <property type="component" value="Unassembled WGS sequence"/>
</dbReference>
<name>A0A3R9PHZ8_9CREN</name>
<dbReference type="GO" id="GO:0016854">
    <property type="term" value="F:racemase and epimerase activity"/>
    <property type="evidence" value="ECO:0007669"/>
    <property type="project" value="UniProtKB-ARBA"/>
</dbReference>
<protein>
    <submittedName>
        <fullName evidence="7">Dipeptide epimerase</fullName>
    </submittedName>
</protein>
<keyword evidence="8" id="KW-1185">Reference proteome</keyword>
<dbReference type="InterPro" id="IPR013342">
    <property type="entry name" value="Mandelate_racemase_C"/>
</dbReference>
<gene>
    <name evidence="7" type="ORF">D6D85_08950</name>
</gene>
<dbReference type="FunFam" id="3.30.390.10:FF:000009">
    <property type="entry name" value="Hydrophobic dipeptide epimerase"/>
    <property type="match status" value="1"/>
</dbReference>
<organism evidence="7 8">
    <name type="scientific">Candidatus Methanodesulfokora washburnensis</name>
    <dbReference type="NCBI Taxonomy" id="2478471"/>
    <lineage>
        <taxon>Archaea</taxon>
        <taxon>Thermoproteota</taxon>
        <taxon>Candidatus Korarchaeia</taxon>
        <taxon>Candidatus Korarchaeia incertae sedis</taxon>
        <taxon>Candidatus Methanodesulfokora</taxon>
    </lineage>
</organism>
<keyword evidence="5" id="KW-0413">Isomerase</keyword>
<evidence type="ECO:0000313" key="7">
    <source>
        <dbReference type="EMBL" id="RSN74033.1"/>
    </source>
</evidence>
<keyword evidence="4" id="KW-0460">Magnesium</keyword>
<comment type="cofactor">
    <cofactor evidence="1">
        <name>Mg(2+)</name>
        <dbReference type="ChEBI" id="CHEBI:18420"/>
    </cofactor>
</comment>
<evidence type="ECO:0000256" key="5">
    <source>
        <dbReference type="ARBA" id="ARBA00023235"/>
    </source>
</evidence>
<feature type="non-terminal residue" evidence="7">
    <location>
        <position position="230"/>
    </location>
</feature>
<accession>A0A3R9PHZ8</accession>
<dbReference type="SUPFAM" id="SSF54826">
    <property type="entry name" value="Enolase N-terminal domain-like"/>
    <property type="match status" value="1"/>
</dbReference>
<comment type="similarity">
    <text evidence="2">Belongs to the mandelate racemase/muconate lactonizing enzyme family.</text>
</comment>
<dbReference type="PANTHER" id="PTHR48073">
    <property type="entry name" value="O-SUCCINYLBENZOATE SYNTHASE-RELATED"/>
    <property type="match status" value="1"/>
</dbReference>
<dbReference type="SMART" id="SM00922">
    <property type="entry name" value="MR_MLE"/>
    <property type="match status" value="1"/>
</dbReference>
<dbReference type="AlphaFoldDB" id="A0A3R9PHZ8"/>
<dbReference type="InterPro" id="IPR029017">
    <property type="entry name" value="Enolase-like_N"/>
</dbReference>
<dbReference type="EMBL" id="RCOS01000102">
    <property type="protein sequence ID" value="RSN74033.1"/>
    <property type="molecule type" value="Genomic_DNA"/>
</dbReference>
<dbReference type="RefSeq" id="WP_272914429.1">
    <property type="nucleotide sequence ID" value="NZ_RCOS01000102.1"/>
</dbReference>
<evidence type="ECO:0000256" key="4">
    <source>
        <dbReference type="ARBA" id="ARBA00022842"/>
    </source>
</evidence>
<dbReference type="SUPFAM" id="SSF51604">
    <property type="entry name" value="Enolase C-terminal domain-like"/>
    <property type="match status" value="1"/>
</dbReference>
<dbReference type="InterPro" id="IPR029065">
    <property type="entry name" value="Enolase_C-like"/>
</dbReference>
<dbReference type="GO" id="GO:0046872">
    <property type="term" value="F:metal ion binding"/>
    <property type="evidence" value="ECO:0007669"/>
    <property type="project" value="UniProtKB-KW"/>
</dbReference>
<dbReference type="Pfam" id="PF02746">
    <property type="entry name" value="MR_MLE_N"/>
    <property type="match status" value="1"/>
</dbReference>
<reference evidence="7 8" key="1">
    <citation type="submission" date="2018-10" db="EMBL/GenBank/DDBJ databases">
        <title>Co-occurring genomic capacity for anaerobic methane metabolism and dissimilatory sulfite reduction discovered in the Korarchaeota.</title>
        <authorList>
            <person name="Mckay L.J."/>
            <person name="Dlakic M."/>
            <person name="Fields M.W."/>
            <person name="Delmont T.O."/>
            <person name="Eren A.M."/>
            <person name="Jay Z.J."/>
            <person name="Klingelsmith K.B."/>
            <person name="Rusch D.B."/>
            <person name="Inskeep W.P."/>
        </authorList>
    </citation>
    <scope>NUCLEOTIDE SEQUENCE [LARGE SCALE GENOMIC DNA]</scope>
    <source>
        <strain evidence="7 8">MDKW</strain>
    </source>
</reference>
<dbReference type="PANTHER" id="PTHR48073:SF2">
    <property type="entry name" value="O-SUCCINYLBENZOATE SYNTHASE"/>
    <property type="match status" value="1"/>
</dbReference>
<comment type="caution">
    <text evidence="7">The sequence shown here is derived from an EMBL/GenBank/DDBJ whole genome shotgun (WGS) entry which is preliminary data.</text>
</comment>
<dbReference type="Gene3D" id="3.30.390.10">
    <property type="entry name" value="Enolase-like, N-terminal domain"/>
    <property type="match status" value="1"/>
</dbReference>
<keyword evidence="3" id="KW-0479">Metal-binding</keyword>
<dbReference type="InterPro" id="IPR013341">
    <property type="entry name" value="Mandelate_racemase_N_dom"/>
</dbReference>
<evidence type="ECO:0000256" key="2">
    <source>
        <dbReference type="ARBA" id="ARBA00008031"/>
    </source>
</evidence>